<keyword evidence="2" id="KW-0540">Nuclease</keyword>
<dbReference type="GO" id="GO:0006506">
    <property type="term" value="P:GPI anchor biosynthetic process"/>
    <property type="evidence" value="ECO:0007669"/>
    <property type="project" value="TreeGrafter"/>
</dbReference>
<dbReference type="Gene3D" id="3.60.10.10">
    <property type="entry name" value="Endonuclease/exonuclease/phosphatase"/>
    <property type="match status" value="1"/>
</dbReference>
<sequence>MQANVNSSTMFDKESLIVDGNDGRQASGERCLRLMTYNIQTGIETRFYHHYITRSWRHLLPDNNRLSNLDRIGGLIADFDIVGLQEIDAGSLRSGFINQAAYLAQRGGFPFWHFQTNRRIGRLARHSNGVLSRFRPLEVRNHRLPGMIPGRGALHLRFGGPAEGLDVVLLHLALGQRTRLRQLAYVAELVNACRHVIVMGDLNCLSRSVEFDYLDKHTDLCEPIHNLHTYPSWRPHRNIDHILVSPTLQVRSAEALNYPLSDHLPVIMEVELPECVMLVE</sequence>
<dbReference type="EMBL" id="AAOF01000002">
    <property type="protein sequence ID" value="EAR22927.1"/>
    <property type="molecule type" value="Genomic_DNA"/>
</dbReference>
<dbReference type="HOGENOM" id="CLU_060500_4_2_6"/>
<organism evidence="2 3">
    <name type="scientific">Nitrococcus mobilis Nb-231</name>
    <dbReference type="NCBI Taxonomy" id="314278"/>
    <lineage>
        <taxon>Bacteria</taxon>
        <taxon>Pseudomonadati</taxon>
        <taxon>Pseudomonadota</taxon>
        <taxon>Gammaproteobacteria</taxon>
        <taxon>Chromatiales</taxon>
        <taxon>Ectothiorhodospiraceae</taxon>
        <taxon>Nitrococcus</taxon>
    </lineage>
</organism>
<keyword evidence="3" id="KW-1185">Reference proteome</keyword>
<evidence type="ECO:0000313" key="3">
    <source>
        <dbReference type="Proteomes" id="UP000003374"/>
    </source>
</evidence>
<accession>A4BNX8</accession>
<comment type="caution">
    <text evidence="2">The sequence shown here is derived from an EMBL/GenBank/DDBJ whole genome shotgun (WGS) entry which is preliminary data.</text>
</comment>
<dbReference type="eggNOG" id="COG3568">
    <property type="taxonomic scope" value="Bacteria"/>
</dbReference>
<reference evidence="2 3" key="1">
    <citation type="submission" date="2006-02" db="EMBL/GenBank/DDBJ databases">
        <authorList>
            <person name="Waterbury J."/>
            <person name="Ferriera S."/>
            <person name="Johnson J."/>
            <person name="Kravitz S."/>
            <person name="Halpern A."/>
            <person name="Remington K."/>
            <person name="Beeson K."/>
            <person name="Tran B."/>
            <person name="Rogers Y.-H."/>
            <person name="Friedman R."/>
            <person name="Venter J.C."/>
        </authorList>
    </citation>
    <scope>NUCLEOTIDE SEQUENCE [LARGE SCALE GENOMIC DNA]</scope>
    <source>
        <strain evidence="2 3">Nb-231</strain>
    </source>
</reference>
<dbReference type="Proteomes" id="UP000003374">
    <property type="component" value="Unassembled WGS sequence"/>
</dbReference>
<name>A4BNX8_9GAMM</name>
<protein>
    <submittedName>
        <fullName evidence="2">Endonuclease/exonuclease/phosphatase</fullName>
    </submittedName>
</protein>
<dbReference type="GO" id="GO:0004527">
    <property type="term" value="F:exonuclease activity"/>
    <property type="evidence" value="ECO:0007669"/>
    <property type="project" value="UniProtKB-KW"/>
</dbReference>
<dbReference type="AlphaFoldDB" id="A4BNX8"/>
<dbReference type="PANTHER" id="PTHR14859:SF15">
    <property type="entry name" value="ENDONUCLEASE_EXONUCLEASE_PHOSPHATASE DOMAIN-CONTAINING PROTEIN"/>
    <property type="match status" value="1"/>
</dbReference>
<dbReference type="PANTHER" id="PTHR14859">
    <property type="entry name" value="CALCOFLUOR WHITE HYPERSENSITIVE PROTEIN PRECURSOR"/>
    <property type="match status" value="1"/>
</dbReference>
<keyword evidence="2" id="KW-0255">Endonuclease</keyword>
<keyword evidence="2" id="KW-0269">Exonuclease</keyword>
<evidence type="ECO:0000259" key="1">
    <source>
        <dbReference type="Pfam" id="PF03372"/>
    </source>
</evidence>
<evidence type="ECO:0000313" key="2">
    <source>
        <dbReference type="EMBL" id="EAR22927.1"/>
    </source>
</evidence>
<dbReference type="GO" id="GO:0016020">
    <property type="term" value="C:membrane"/>
    <property type="evidence" value="ECO:0007669"/>
    <property type="project" value="GOC"/>
</dbReference>
<dbReference type="SUPFAM" id="SSF56219">
    <property type="entry name" value="DNase I-like"/>
    <property type="match status" value="1"/>
</dbReference>
<dbReference type="InterPro" id="IPR005135">
    <property type="entry name" value="Endo/exonuclease/phosphatase"/>
</dbReference>
<feature type="domain" description="Endonuclease/exonuclease/phosphatase" evidence="1">
    <location>
        <begin position="35"/>
        <end position="263"/>
    </location>
</feature>
<dbReference type="Pfam" id="PF03372">
    <property type="entry name" value="Exo_endo_phos"/>
    <property type="match status" value="1"/>
</dbReference>
<keyword evidence="2" id="KW-0378">Hydrolase</keyword>
<dbReference type="GO" id="GO:0004519">
    <property type="term" value="F:endonuclease activity"/>
    <property type="evidence" value="ECO:0007669"/>
    <property type="project" value="UniProtKB-KW"/>
</dbReference>
<dbReference type="InterPro" id="IPR036691">
    <property type="entry name" value="Endo/exonu/phosph_ase_sf"/>
</dbReference>
<dbReference type="STRING" id="314278.NB231_10753"/>
<gene>
    <name evidence="2" type="ORF">NB231_10753</name>
</gene>
<dbReference type="InterPro" id="IPR051916">
    <property type="entry name" value="GPI-anchor_lipid_remodeler"/>
</dbReference>
<proteinExistence type="predicted"/>